<reference evidence="13" key="1">
    <citation type="journal article" date="2023" name="G3 (Bethesda)">
        <title>Whole genome assemblies of Zophobas morio and Tenebrio molitor.</title>
        <authorList>
            <person name="Kaur S."/>
            <person name="Stinson S.A."/>
            <person name="diCenzo G.C."/>
        </authorList>
    </citation>
    <scope>NUCLEOTIDE SEQUENCE</scope>
    <source>
        <strain evidence="13">QUZm001</strain>
    </source>
</reference>
<evidence type="ECO:0000256" key="4">
    <source>
        <dbReference type="ARBA" id="ARBA00022692"/>
    </source>
</evidence>
<accession>A0AA38HVW5</accession>
<feature type="transmembrane region" description="Helical" evidence="11">
    <location>
        <begin position="41"/>
        <end position="60"/>
    </location>
</feature>
<evidence type="ECO:0000256" key="8">
    <source>
        <dbReference type="ARBA" id="ARBA00023170"/>
    </source>
</evidence>
<evidence type="ECO:0000256" key="7">
    <source>
        <dbReference type="ARBA" id="ARBA00023136"/>
    </source>
</evidence>
<name>A0AA38HVW5_9CUCU</name>
<evidence type="ECO:0000259" key="12">
    <source>
        <dbReference type="PROSITE" id="PS50262"/>
    </source>
</evidence>
<keyword evidence="3" id="KW-1003">Cell membrane</keyword>
<dbReference type="SUPFAM" id="SSF81321">
    <property type="entry name" value="Family A G protein-coupled receptor-like"/>
    <property type="match status" value="1"/>
</dbReference>
<dbReference type="PROSITE" id="PS00237">
    <property type="entry name" value="G_PROTEIN_RECEP_F1_1"/>
    <property type="match status" value="1"/>
</dbReference>
<keyword evidence="6 10" id="KW-0297">G-protein coupled receptor</keyword>
<organism evidence="13 14">
    <name type="scientific">Zophobas morio</name>
    <dbReference type="NCBI Taxonomy" id="2755281"/>
    <lineage>
        <taxon>Eukaryota</taxon>
        <taxon>Metazoa</taxon>
        <taxon>Ecdysozoa</taxon>
        <taxon>Arthropoda</taxon>
        <taxon>Hexapoda</taxon>
        <taxon>Insecta</taxon>
        <taxon>Pterygota</taxon>
        <taxon>Neoptera</taxon>
        <taxon>Endopterygota</taxon>
        <taxon>Coleoptera</taxon>
        <taxon>Polyphaga</taxon>
        <taxon>Cucujiformia</taxon>
        <taxon>Tenebrionidae</taxon>
        <taxon>Zophobas</taxon>
    </lineage>
</organism>
<dbReference type="InterPro" id="IPR000276">
    <property type="entry name" value="GPCR_Rhodpsn"/>
</dbReference>
<dbReference type="PRINTS" id="PR00237">
    <property type="entry name" value="GPCRRHODOPSN"/>
</dbReference>
<evidence type="ECO:0000256" key="6">
    <source>
        <dbReference type="ARBA" id="ARBA00023040"/>
    </source>
</evidence>
<keyword evidence="9 10" id="KW-0807">Transducer</keyword>
<evidence type="ECO:0000256" key="2">
    <source>
        <dbReference type="ARBA" id="ARBA00010663"/>
    </source>
</evidence>
<dbReference type="GO" id="GO:0071880">
    <property type="term" value="P:adenylate cyclase-activating adrenergic receptor signaling pathway"/>
    <property type="evidence" value="ECO:0007669"/>
    <property type="project" value="TreeGrafter"/>
</dbReference>
<dbReference type="InterPro" id="IPR017452">
    <property type="entry name" value="GPCR_Rhodpsn_7TM"/>
</dbReference>
<keyword evidence="4 10" id="KW-0812">Transmembrane</keyword>
<dbReference type="GO" id="GO:0004989">
    <property type="term" value="F:octopamine receptor activity"/>
    <property type="evidence" value="ECO:0007669"/>
    <property type="project" value="TreeGrafter"/>
</dbReference>
<dbReference type="PANTHER" id="PTHR24248">
    <property type="entry name" value="ADRENERGIC RECEPTOR-RELATED G-PROTEIN COUPLED RECEPTOR"/>
    <property type="match status" value="1"/>
</dbReference>
<protein>
    <recommendedName>
        <fullName evidence="12">G-protein coupled receptors family 1 profile domain-containing protein</fullName>
    </recommendedName>
</protein>
<proteinExistence type="inferred from homology"/>
<evidence type="ECO:0000256" key="11">
    <source>
        <dbReference type="SAM" id="Phobius"/>
    </source>
</evidence>
<comment type="similarity">
    <text evidence="2 10">Belongs to the G-protein coupled receptor 1 family.</text>
</comment>
<comment type="caution">
    <text evidence="13">The sequence shown here is derived from an EMBL/GenBank/DDBJ whole genome shotgun (WGS) entry which is preliminary data.</text>
</comment>
<keyword evidence="14" id="KW-1185">Reference proteome</keyword>
<dbReference type="Pfam" id="PF00001">
    <property type="entry name" value="7tm_1"/>
    <property type="match status" value="1"/>
</dbReference>
<comment type="subcellular location">
    <subcellularLocation>
        <location evidence="1">Cell membrane</location>
        <topology evidence="1">Multi-pass membrane protein</topology>
    </subcellularLocation>
</comment>
<dbReference type="PANTHER" id="PTHR24248:SF187">
    <property type="entry name" value="OCTOPAMINE RECEPTOR BETA-2R"/>
    <property type="match status" value="1"/>
</dbReference>
<dbReference type="GO" id="GO:0005886">
    <property type="term" value="C:plasma membrane"/>
    <property type="evidence" value="ECO:0007669"/>
    <property type="project" value="UniProtKB-SubCell"/>
</dbReference>
<feature type="domain" description="G-protein coupled receptors family 1 profile" evidence="12">
    <location>
        <begin position="21"/>
        <end position="112"/>
    </location>
</feature>
<evidence type="ECO:0000313" key="13">
    <source>
        <dbReference type="EMBL" id="KAJ3643886.1"/>
    </source>
</evidence>
<dbReference type="EMBL" id="JALNTZ010000008">
    <property type="protein sequence ID" value="KAJ3643886.1"/>
    <property type="molecule type" value="Genomic_DNA"/>
</dbReference>
<gene>
    <name evidence="13" type="ORF">Zmor_026570</name>
</gene>
<sequence length="194" mass="21712">MMSILIVGTFLSLLIFLSVAGNILVCVAIYTDRGLRRIGNLFLASLAIADLFVASLVMTFAGVNDILGYWVFGAQFCDTWVAFDVMCSTASILNLCAISLDRYIHIKDPLSFMVWLMETPGCPANCGSSAFQIPRFRVREHSHLQDHGTFKPQTDDCGRDRTERILQTEEQILERVEEEPDISTNRLTAKVSQL</sequence>
<dbReference type="GO" id="GO:0043410">
    <property type="term" value="P:positive regulation of MAPK cascade"/>
    <property type="evidence" value="ECO:0007669"/>
    <property type="project" value="TreeGrafter"/>
</dbReference>
<evidence type="ECO:0000256" key="1">
    <source>
        <dbReference type="ARBA" id="ARBA00004651"/>
    </source>
</evidence>
<feature type="transmembrane region" description="Helical" evidence="11">
    <location>
        <begin position="6"/>
        <end position="29"/>
    </location>
</feature>
<keyword evidence="5 11" id="KW-1133">Transmembrane helix</keyword>
<evidence type="ECO:0000313" key="14">
    <source>
        <dbReference type="Proteomes" id="UP001168821"/>
    </source>
</evidence>
<dbReference type="Proteomes" id="UP001168821">
    <property type="component" value="Unassembled WGS sequence"/>
</dbReference>
<dbReference type="PROSITE" id="PS50262">
    <property type="entry name" value="G_PROTEIN_RECEP_F1_2"/>
    <property type="match status" value="1"/>
</dbReference>
<dbReference type="Gene3D" id="1.20.1070.10">
    <property type="entry name" value="Rhodopsin 7-helix transmembrane proteins"/>
    <property type="match status" value="1"/>
</dbReference>
<evidence type="ECO:0000256" key="5">
    <source>
        <dbReference type="ARBA" id="ARBA00022989"/>
    </source>
</evidence>
<keyword evidence="7 11" id="KW-0472">Membrane</keyword>
<evidence type="ECO:0000256" key="3">
    <source>
        <dbReference type="ARBA" id="ARBA00022475"/>
    </source>
</evidence>
<evidence type="ECO:0000256" key="9">
    <source>
        <dbReference type="ARBA" id="ARBA00023224"/>
    </source>
</evidence>
<feature type="transmembrane region" description="Helical" evidence="11">
    <location>
        <begin position="80"/>
        <end position="100"/>
    </location>
</feature>
<keyword evidence="8 10" id="KW-0675">Receptor</keyword>
<evidence type="ECO:0000256" key="10">
    <source>
        <dbReference type="RuleBase" id="RU000688"/>
    </source>
</evidence>
<dbReference type="AlphaFoldDB" id="A0AA38HVW5"/>